<feature type="transmembrane region" description="Helical" evidence="1">
    <location>
        <begin position="12"/>
        <end position="33"/>
    </location>
</feature>
<feature type="transmembrane region" description="Helical" evidence="1">
    <location>
        <begin position="166"/>
        <end position="189"/>
    </location>
</feature>
<evidence type="ECO:0000313" key="2">
    <source>
        <dbReference type="Proteomes" id="UP000887575"/>
    </source>
</evidence>
<dbReference type="Gene3D" id="1.20.140.150">
    <property type="match status" value="1"/>
</dbReference>
<reference evidence="3 4" key="1">
    <citation type="submission" date="2024-02" db="UniProtKB">
        <authorList>
            <consortium name="WormBaseParasite"/>
        </authorList>
    </citation>
    <scope>IDENTIFICATION</scope>
</reference>
<dbReference type="Proteomes" id="UP000887575">
    <property type="component" value="Unassembled WGS sequence"/>
</dbReference>
<protein>
    <submittedName>
        <fullName evidence="3 4">Uncharacterized protein</fullName>
    </submittedName>
</protein>
<evidence type="ECO:0000256" key="1">
    <source>
        <dbReference type="SAM" id="Phobius"/>
    </source>
</evidence>
<evidence type="ECO:0000313" key="4">
    <source>
        <dbReference type="WBParaSite" id="MBELARI_LOCUS2622"/>
    </source>
</evidence>
<evidence type="ECO:0000313" key="3">
    <source>
        <dbReference type="WBParaSite" id="MBELARI_LOCUS12028"/>
    </source>
</evidence>
<keyword evidence="1" id="KW-0472">Membrane</keyword>
<feature type="transmembrane region" description="Helical" evidence="1">
    <location>
        <begin position="127"/>
        <end position="146"/>
    </location>
</feature>
<name>A0AAF3EDN6_9BILA</name>
<organism evidence="2 3">
    <name type="scientific">Mesorhabditis belari</name>
    <dbReference type="NCBI Taxonomy" id="2138241"/>
    <lineage>
        <taxon>Eukaryota</taxon>
        <taxon>Metazoa</taxon>
        <taxon>Ecdysozoa</taxon>
        <taxon>Nematoda</taxon>
        <taxon>Chromadorea</taxon>
        <taxon>Rhabditida</taxon>
        <taxon>Rhabditina</taxon>
        <taxon>Rhabditomorpha</taxon>
        <taxon>Rhabditoidea</taxon>
        <taxon>Rhabditidae</taxon>
        <taxon>Mesorhabditinae</taxon>
        <taxon>Mesorhabditis</taxon>
    </lineage>
</organism>
<accession>A0AAF3EDN6</accession>
<keyword evidence="1" id="KW-0812">Transmembrane</keyword>
<feature type="transmembrane region" description="Helical" evidence="1">
    <location>
        <begin position="92"/>
        <end position="115"/>
    </location>
</feature>
<sequence>MCRDGRFTIPTALLISSAIICFFSSILLTYAVFSASFRTFDDERFRHSFGLIRYCKVPIHSSQIPVQCFSREIRQKGIEPPSNHLLIAQSELIVLIVLVLAMHFGLLSSVASLLALCSKMCAKLSRILLMLSGSFTFLGAILFSHFSHSSPLNSASFLNDQVQYKFGMAFGWCLVAGSGFSLALILSIVSTLIDDEVDLLETTPLRRASTIKTLKVTENPAFINSFAFF</sequence>
<dbReference type="AlphaFoldDB" id="A0AAF3EDN6"/>
<proteinExistence type="predicted"/>
<dbReference type="WBParaSite" id="MBELARI_LOCUS12028">
    <property type="protein sequence ID" value="MBELARI_LOCUS12028"/>
    <property type="gene ID" value="MBELARI_LOCUS12028"/>
</dbReference>
<dbReference type="WBParaSite" id="MBELARI_LOCUS2622">
    <property type="protein sequence ID" value="MBELARI_LOCUS2622"/>
    <property type="gene ID" value="MBELARI_LOCUS2622"/>
</dbReference>
<keyword evidence="1" id="KW-1133">Transmembrane helix</keyword>
<keyword evidence="2" id="KW-1185">Reference proteome</keyword>